<dbReference type="Gene3D" id="3.40.1620.10">
    <property type="entry name" value="YefM-like domain"/>
    <property type="match status" value="1"/>
</dbReference>
<dbReference type="NCBIfam" id="TIGR01552">
    <property type="entry name" value="phd_fam"/>
    <property type="match status" value="1"/>
</dbReference>
<reference evidence="3 4" key="1">
    <citation type="submission" date="2019-07" db="EMBL/GenBank/DDBJ databases">
        <title>Reclasification of Spiribacter aquaticus.</title>
        <authorList>
            <person name="Leon M.J."/>
            <person name="Sanchez-Porro C."/>
            <person name="Ventosa A."/>
        </authorList>
    </citation>
    <scope>NUCLEOTIDE SEQUENCE [LARGE SCALE GENOMIC DNA]</scope>
    <source>
        <strain evidence="3 4">SP30</strain>
    </source>
</reference>
<dbReference type="RefSeq" id="WP_144347873.1">
    <property type="nucleotide sequence ID" value="NZ_VMKP01000002.1"/>
</dbReference>
<gene>
    <name evidence="3" type="ORF">FPL11_06335</name>
</gene>
<dbReference type="SUPFAM" id="SSF143120">
    <property type="entry name" value="YefM-like"/>
    <property type="match status" value="1"/>
</dbReference>
<accession>A0A557RKH9</accession>
<organism evidence="3 4">
    <name type="scientific">Spiribacter aquaticus</name>
    <dbReference type="NCBI Taxonomy" id="1935996"/>
    <lineage>
        <taxon>Bacteria</taxon>
        <taxon>Pseudomonadati</taxon>
        <taxon>Pseudomonadota</taxon>
        <taxon>Gammaproteobacteria</taxon>
        <taxon>Chromatiales</taxon>
        <taxon>Ectothiorhodospiraceae</taxon>
        <taxon>Spiribacter</taxon>
    </lineage>
</organism>
<name>A0A557RKH9_9GAMM</name>
<dbReference type="Pfam" id="PF02604">
    <property type="entry name" value="PhdYeFM_antitox"/>
    <property type="match status" value="1"/>
</dbReference>
<keyword evidence="4" id="KW-1185">Reference proteome</keyword>
<comment type="caution">
    <text evidence="3">The sequence shown here is derived from an EMBL/GenBank/DDBJ whole genome shotgun (WGS) entry which is preliminary data.</text>
</comment>
<comment type="similarity">
    <text evidence="1 2">Belongs to the phD/YefM antitoxin family.</text>
</comment>
<protein>
    <recommendedName>
        <fullName evidence="2">Antitoxin</fullName>
    </recommendedName>
</protein>
<evidence type="ECO:0000256" key="1">
    <source>
        <dbReference type="ARBA" id="ARBA00009981"/>
    </source>
</evidence>
<dbReference type="Proteomes" id="UP000316688">
    <property type="component" value="Unassembled WGS sequence"/>
</dbReference>
<comment type="function">
    <text evidence="2">Antitoxin component of a type II toxin-antitoxin (TA) system.</text>
</comment>
<dbReference type="EMBL" id="VMKP01000002">
    <property type="protein sequence ID" value="TVO65673.1"/>
    <property type="molecule type" value="Genomic_DNA"/>
</dbReference>
<evidence type="ECO:0000313" key="4">
    <source>
        <dbReference type="Proteomes" id="UP000316688"/>
    </source>
</evidence>
<evidence type="ECO:0000256" key="2">
    <source>
        <dbReference type="RuleBase" id="RU362080"/>
    </source>
</evidence>
<evidence type="ECO:0000313" key="3">
    <source>
        <dbReference type="EMBL" id="TVO65673.1"/>
    </source>
</evidence>
<proteinExistence type="inferred from homology"/>
<sequence>MAEKTWSLYEAKNRFSAVVEASMTGEAQWVTRRGERVSVVISAQEYERLTAIEKGSAPGFASLLLAMPQDDGEFERLPLQPRDVEL</sequence>
<dbReference type="AlphaFoldDB" id="A0A557RKH9"/>
<dbReference type="InterPro" id="IPR006442">
    <property type="entry name" value="Antitoxin_Phd/YefM"/>
</dbReference>
<dbReference type="InterPro" id="IPR036165">
    <property type="entry name" value="YefM-like_sf"/>
</dbReference>